<evidence type="ECO:0000313" key="5">
    <source>
        <dbReference type="EMBL" id="CDW76359.1"/>
    </source>
</evidence>
<evidence type="ECO:0000256" key="4">
    <source>
        <dbReference type="ARBA" id="ARBA00048707"/>
    </source>
</evidence>
<name>A0A078A6J8_STYLE</name>
<comment type="catalytic activity">
    <reaction evidence="4">
        <text>an N-acyl-L-alpha-aminoacyl-tRNA + H2O = an N-acyl-L-amino acid + a tRNA + H(+)</text>
        <dbReference type="Rhea" id="RHEA:54448"/>
        <dbReference type="Rhea" id="RHEA-COMP:10123"/>
        <dbReference type="Rhea" id="RHEA-COMP:13883"/>
        <dbReference type="ChEBI" id="CHEBI:15377"/>
        <dbReference type="ChEBI" id="CHEBI:15378"/>
        <dbReference type="ChEBI" id="CHEBI:59874"/>
        <dbReference type="ChEBI" id="CHEBI:78442"/>
        <dbReference type="ChEBI" id="CHEBI:138191"/>
        <dbReference type="EC" id="3.1.1.29"/>
    </reaction>
</comment>
<dbReference type="PANTHER" id="PTHR12649">
    <property type="entry name" value="PEPTIDYL-TRNA HYDROLASE 2"/>
    <property type="match status" value="1"/>
</dbReference>
<dbReference type="EMBL" id="CCKQ01005202">
    <property type="protein sequence ID" value="CDW76359.1"/>
    <property type="molecule type" value="Genomic_DNA"/>
</dbReference>
<dbReference type="GO" id="GO:0005829">
    <property type="term" value="C:cytosol"/>
    <property type="evidence" value="ECO:0007669"/>
    <property type="project" value="TreeGrafter"/>
</dbReference>
<gene>
    <name evidence="5" type="primary">Contig2380.g2565</name>
    <name evidence="5" type="ORF">STYLEM_5359</name>
</gene>
<evidence type="ECO:0000256" key="2">
    <source>
        <dbReference type="ARBA" id="ARBA00022801"/>
    </source>
</evidence>
<dbReference type="Pfam" id="PF01981">
    <property type="entry name" value="PTH2"/>
    <property type="match status" value="1"/>
</dbReference>
<keyword evidence="6" id="KW-1185">Reference proteome</keyword>
<evidence type="ECO:0000313" key="6">
    <source>
        <dbReference type="Proteomes" id="UP000039865"/>
    </source>
</evidence>
<proteinExistence type="inferred from homology"/>
<dbReference type="Proteomes" id="UP000039865">
    <property type="component" value="Unassembled WGS sequence"/>
</dbReference>
<evidence type="ECO:0000256" key="3">
    <source>
        <dbReference type="ARBA" id="ARBA00038050"/>
    </source>
</evidence>
<protein>
    <recommendedName>
        <fullName evidence="1">peptidyl-tRNA hydrolase</fullName>
        <ecNumber evidence="1">3.1.1.29</ecNumber>
    </recommendedName>
</protein>
<dbReference type="AlphaFoldDB" id="A0A078A6J8"/>
<sequence>MTRGKICAQAGHAVLGIHNQLIENNPDLFAIWASLEYPQETYEVKSMQELYGKLQESQVLGIQAYIVHDAGRTQVEPNTPTVCAIGPCEAVSNIKDVDIIIQTVHSIARQFYQMFPFQQYGSRGGGF</sequence>
<dbReference type="SUPFAM" id="SSF102462">
    <property type="entry name" value="Peptidyl-tRNA hydrolase II"/>
    <property type="match status" value="1"/>
</dbReference>
<dbReference type="InParanoid" id="A0A078A6J8"/>
<dbReference type="GO" id="GO:0004045">
    <property type="term" value="F:peptidyl-tRNA hydrolase activity"/>
    <property type="evidence" value="ECO:0007669"/>
    <property type="project" value="UniProtKB-EC"/>
</dbReference>
<evidence type="ECO:0000256" key="1">
    <source>
        <dbReference type="ARBA" id="ARBA00013260"/>
    </source>
</evidence>
<dbReference type="PANTHER" id="PTHR12649:SF11">
    <property type="entry name" value="PEPTIDYL-TRNA HYDROLASE 2, MITOCHONDRIAL"/>
    <property type="match status" value="1"/>
</dbReference>
<comment type="similarity">
    <text evidence="3">Belongs to the PTH2 family.</text>
</comment>
<dbReference type="EC" id="3.1.1.29" evidence="1"/>
<organism evidence="5 6">
    <name type="scientific">Stylonychia lemnae</name>
    <name type="common">Ciliate</name>
    <dbReference type="NCBI Taxonomy" id="5949"/>
    <lineage>
        <taxon>Eukaryota</taxon>
        <taxon>Sar</taxon>
        <taxon>Alveolata</taxon>
        <taxon>Ciliophora</taxon>
        <taxon>Intramacronucleata</taxon>
        <taxon>Spirotrichea</taxon>
        <taxon>Stichotrichia</taxon>
        <taxon>Sporadotrichida</taxon>
        <taxon>Oxytrichidae</taxon>
        <taxon>Stylonychinae</taxon>
        <taxon>Stylonychia</taxon>
    </lineage>
</organism>
<dbReference type="InterPro" id="IPR002833">
    <property type="entry name" value="PTH2"/>
</dbReference>
<accession>A0A078A6J8</accession>
<dbReference type="OrthoDB" id="1733656at2759"/>
<dbReference type="InterPro" id="IPR023476">
    <property type="entry name" value="Pep_tRNA_hydro_II_dom_sf"/>
</dbReference>
<keyword evidence="2 5" id="KW-0378">Hydrolase</keyword>
<dbReference type="Gene3D" id="3.40.1490.10">
    <property type="entry name" value="Bit1"/>
    <property type="match status" value="1"/>
</dbReference>
<reference evidence="5 6" key="1">
    <citation type="submission" date="2014-06" db="EMBL/GenBank/DDBJ databases">
        <authorList>
            <person name="Swart Estienne"/>
        </authorList>
    </citation>
    <scope>NUCLEOTIDE SEQUENCE [LARGE SCALE GENOMIC DNA]</scope>
    <source>
        <strain evidence="5 6">130c</strain>
    </source>
</reference>